<dbReference type="Pfam" id="PF00929">
    <property type="entry name" value="RNase_T"/>
    <property type="match status" value="1"/>
</dbReference>
<dbReference type="PANTHER" id="PTHR11046">
    <property type="entry name" value="OLIGORIBONUCLEASE, MITOCHONDRIAL"/>
    <property type="match status" value="1"/>
</dbReference>
<dbReference type="Proteomes" id="UP000264006">
    <property type="component" value="Chromosome"/>
</dbReference>
<sequence length="177" mass="20084">MWVDLEMTGLDPEREVIVEIAVIVTDGQLEQVHEGPDLVLHTDDDTLARMHPRVKEMHKRSGLTAEIRASELTVPEAEQEVLRFIKHYVPASSSAPLAGNSVHADRAFLKKYMPSLEGHLHYRNVDVSTLKELARRWHPEIVEAAPAKDGGHRALADIRESIKELAHYRREMFVQEG</sequence>
<dbReference type="InterPro" id="IPR036397">
    <property type="entry name" value="RNaseH_sf"/>
</dbReference>
<dbReference type="NCBIfam" id="NF003765">
    <property type="entry name" value="PRK05359.1"/>
    <property type="match status" value="1"/>
</dbReference>
<name>A0A346XTK7_9ACTN</name>
<dbReference type="InterPro" id="IPR022894">
    <property type="entry name" value="Oligoribonuclease"/>
</dbReference>
<gene>
    <name evidence="8" type="ORF">DVS28_a0853</name>
</gene>
<evidence type="ECO:0000256" key="3">
    <source>
        <dbReference type="ARBA" id="ARBA00022801"/>
    </source>
</evidence>
<evidence type="ECO:0000259" key="7">
    <source>
        <dbReference type="SMART" id="SM00479"/>
    </source>
</evidence>
<organism evidence="8 9">
    <name type="scientific">Euzebya pacifica</name>
    <dbReference type="NCBI Taxonomy" id="1608957"/>
    <lineage>
        <taxon>Bacteria</taxon>
        <taxon>Bacillati</taxon>
        <taxon>Actinomycetota</taxon>
        <taxon>Nitriliruptoria</taxon>
        <taxon>Euzebyales</taxon>
    </lineage>
</organism>
<evidence type="ECO:0000313" key="9">
    <source>
        <dbReference type="Proteomes" id="UP000264006"/>
    </source>
</evidence>
<dbReference type="InterPro" id="IPR012337">
    <property type="entry name" value="RNaseH-like_sf"/>
</dbReference>
<feature type="domain" description="Exonuclease" evidence="7">
    <location>
        <begin position="1"/>
        <end position="174"/>
    </location>
</feature>
<evidence type="ECO:0000256" key="6">
    <source>
        <dbReference type="ARBA" id="ARBA00070964"/>
    </source>
</evidence>
<evidence type="ECO:0000256" key="4">
    <source>
        <dbReference type="ARBA" id="ARBA00022839"/>
    </source>
</evidence>
<dbReference type="CDD" id="cd06135">
    <property type="entry name" value="Orn"/>
    <property type="match status" value="1"/>
</dbReference>
<comment type="similarity">
    <text evidence="1">Belongs to the oligoribonuclease family.</text>
</comment>
<accession>A0A346XTK7</accession>
<reference evidence="8 9" key="1">
    <citation type="submission" date="2018-09" db="EMBL/GenBank/DDBJ databases">
        <title>Complete genome sequence of Euzebya sp. DY32-46 isolated from seawater of Pacific Ocean.</title>
        <authorList>
            <person name="Xu L."/>
            <person name="Wu Y.-H."/>
            <person name="Xu X.-W."/>
        </authorList>
    </citation>
    <scope>NUCLEOTIDE SEQUENCE [LARGE SCALE GENOMIC DNA]</scope>
    <source>
        <strain evidence="8 9">DY32-46</strain>
    </source>
</reference>
<dbReference type="InterPro" id="IPR013520">
    <property type="entry name" value="Ribonucl_H"/>
</dbReference>
<dbReference type="Gene3D" id="3.30.420.10">
    <property type="entry name" value="Ribonuclease H-like superfamily/Ribonuclease H"/>
    <property type="match status" value="1"/>
</dbReference>
<keyword evidence="3" id="KW-0378">Hydrolase</keyword>
<dbReference type="FunFam" id="3.30.420.10:FF:000003">
    <property type="entry name" value="Oligoribonuclease"/>
    <property type="match status" value="1"/>
</dbReference>
<evidence type="ECO:0000256" key="2">
    <source>
        <dbReference type="ARBA" id="ARBA00022722"/>
    </source>
</evidence>
<dbReference type="AlphaFoldDB" id="A0A346XTK7"/>
<evidence type="ECO:0000256" key="1">
    <source>
        <dbReference type="ARBA" id="ARBA00009921"/>
    </source>
</evidence>
<evidence type="ECO:0000256" key="5">
    <source>
        <dbReference type="ARBA" id="ARBA00057155"/>
    </source>
</evidence>
<proteinExistence type="inferred from homology"/>
<dbReference type="KEGG" id="euz:DVS28_a0853"/>
<keyword evidence="9" id="KW-1185">Reference proteome</keyword>
<comment type="function">
    <text evidence="5">3'-to-5' exoribonuclease specific for small oligoribonucleotides.</text>
</comment>
<dbReference type="GO" id="GO:0000175">
    <property type="term" value="F:3'-5'-RNA exonuclease activity"/>
    <property type="evidence" value="ECO:0007669"/>
    <property type="project" value="InterPro"/>
</dbReference>
<protein>
    <recommendedName>
        <fullName evidence="6">Oligoribonuclease</fullName>
    </recommendedName>
</protein>
<keyword evidence="2" id="KW-0540">Nuclease</keyword>
<dbReference type="PANTHER" id="PTHR11046:SF0">
    <property type="entry name" value="OLIGORIBONUCLEASE, MITOCHONDRIAL"/>
    <property type="match status" value="1"/>
</dbReference>
<evidence type="ECO:0000313" key="8">
    <source>
        <dbReference type="EMBL" id="AXV05554.1"/>
    </source>
</evidence>
<dbReference type="SMART" id="SM00479">
    <property type="entry name" value="EXOIII"/>
    <property type="match status" value="1"/>
</dbReference>
<keyword evidence="4" id="KW-0269">Exonuclease</keyword>
<dbReference type="SUPFAM" id="SSF53098">
    <property type="entry name" value="Ribonuclease H-like"/>
    <property type="match status" value="1"/>
</dbReference>
<dbReference type="GO" id="GO:0003676">
    <property type="term" value="F:nucleic acid binding"/>
    <property type="evidence" value="ECO:0007669"/>
    <property type="project" value="InterPro"/>
</dbReference>
<dbReference type="EMBL" id="CP031165">
    <property type="protein sequence ID" value="AXV05554.1"/>
    <property type="molecule type" value="Genomic_DNA"/>
</dbReference>